<keyword evidence="5 6" id="KW-0539">Nucleus</keyword>
<dbReference type="Proteomes" id="UP001301769">
    <property type="component" value="Unassembled WGS sequence"/>
</dbReference>
<evidence type="ECO:0000313" key="9">
    <source>
        <dbReference type="Proteomes" id="UP001301769"/>
    </source>
</evidence>
<evidence type="ECO:0000256" key="6">
    <source>
        <dbReference type="RuleBase" id="RU368003"/>
    </source>
</evidence>
<comment type="subcellular location">
    <subcellularLocation>
        <location evidence="1 6">Nucleus</location>
    </subcellularLocation>
</comment>
<protein>
    <recommendedName>
        <fullName evidence="6">Exosome complex protein</fullName>
    </recommendedName>
</protein>
<name>A0AAN6XXW1_9PEZI</name>
<keyword evidence="4 6" id="KW-0694">RNA-binding</keyword>
<dbReference type="GO" id="GO:0005730">
    <property type="term" value="C:nucleolus"/>
    <property type="evidence" value="ECO:0007669"/>
    <property type="project" value="TreeGrafter"/>
</dbReference>
<dbReference type="EMBL" id="MU858233">
    <property type="protein sequence ID" value="KAK4208694.1"/>
    <property type="molecule type" value="Genomic_DNA"/>
</dbReference>
<evidence type="ECO:0000256" key="7">
    <source>
        <dbReference type="SAM" id="MobiDB-lite"/>
    </source>
</evidence>
<dbReference type="Pfam" id="PF04000">
    <property type="entry name" value="Sas10_Utp3"/>
    <property type="match status" value="1"/>
</dbReference>
<gene>
    <name evidence="8" type="ORF">QBC37DRAFT_443798</name>
</gene>
<reference evidence="8" key="1">
    <citation type="journal article" date="2023" name="Mol. Phylogenet. Evol.">
        <title>Genome-scale phylogeny and comparative genomics of the fungal order Sordariales.</title>
        <authorList>
            <person name="Hensen N."/>
            <person name="Bonometti L."/>
            <person name="Westerberg I."/>
            <person name="Brannstrom I.O."/>
            <person name="Guillou S."/>
            <person name="Cros-Aarteil S."/>
            <person name="Calhoun S."/>
            <person name="Haridas S."/>
            <person name="Kuo A."/>
            <person name="Mondo S."/>
            <person name="Pangilinan J."/>
            <person name="Riley R."/>
            <person name="LaButti K."/>
            <person name="Andreopoulos B."/>
            <person name="Lipzen A."/>
            <person name="Chen C."/>
            <person name="Yan M."/>
            <person name="Daum C."/>
            <person name="Ng V."/>
            <person name="Clum A."/>
            <person name="Steindorff A."/>
            <person name="Ohm R.A."/>
            <person name="Martin F."/>
            <person name="Silar P."/>
            <person name="Natvig D.O."/>
            <person name="Lalanne C."/>
            <person name="Gautier V."/>
            <person name="Ament-Velasquez S.L."/>
            <person name="Kruys A."/>
            <person name="Hutchinson M.I."/>
            <person name="Powell A.J."/>
            <person name="Barry K."/>
            <person name="Miller A.N."/>
            <person name="Grigoriev I.V."/>
            <person name="Debuchy R."/>
            <person name="Gladieux P."/>
            <person name="Hiltunen Thoren M."/>
            <person name="Johannesson H."/>
        </authorList>
    </citation>
    <scope>NUCLEOTIDE SEQUENCE</scope>
    <source>
        <strain evidence="8">PSN293</strain>
    </source>
</reference>
<organism evidence="8 9">
    <name type="scientific">Rhypophila decipiens</name>
    <dbReference type="NCBI Taxonomy" id="261697"/>
    <lineage>
        <taxon>Eukaryota</taxon>
        <taxon>Fungi</taxon>
        <taxon>Dikarya</taxon>
        <taxon>Ascomycota</taxon>
        <taxon>Pezizomycotina</taxon>
        <taxon>Sordariomycetes</taxon>
        <taxon>Sordariomycetidae</taxon>
        <taxon>Sordariales</taxon>
        <taxon>Naviculisporaceae</taxon>
        <taxon>Rhypophila</taxon>
    </lineage>
</organism>
<dbReference type="GO" id="GO:0003677">
    <property type="term" value="F:DNA binding"/>
    <property type="evidence" value="ECO:0007669"/>
    <property type="project" value="TreeGrafter"/>
</dbReference>
<feature type="region of interest" description="Disordered" evidence="7">
    <location>
        <begin position="144"/>
        <end position="244"/>
    </location>
</feature>
<dbReference type="InterPro" id="IPR011082">
    <property type="entry name" value="Exosome-assoc_fac/DNA_repair"/>
</dbReference>
<dbReference type="PANTHER" id="PTHR15341">
    <property type="entry name" value="SUN-COR STEROID HORMONE RECEPTOR CO-REPRESSOR"/>
    <property type="match status" value="1"/>
</dbReference>
<dbReference type="GO" id="GO:0010468">
    <property type="term" value="P:regulation of gene expression"/>
    <property type="evidence" value="ECO:0007669"/>
    <property type="project" value="TreeGrafter"/>
</dbReference>
<feature type="compositionally biased region" description="Low complexity" evidence="7">
    <location>
        <begin position="191"/>
        <end position="244"/>
    </location>
</feature>
<evidence type="ECO:0000256" key="5">
    <source>
        <dbReference type="ARBA" id="ARBA00023242"/>
    </source>
</evidence>
<keyword evidence="9" id="KW-1185">Reference proteome</keyword>
<keyword evidence="3 6" id="KW-0698">rRNA processing</keyword>
<dbReference type="GO" id="GO:0003723">
    <property type="term" value="F:RNA binding"/>
    <property type="evidence" value="ECO:0007669"/>
    <property type="project" value="UniProtKB-UniRule"/>
</dbReference>
<proteinExistence type="inferred from homology"/>
<evidence type="ECO:0000313" key="8">
    <source>
        <dbReference type="EMBL" id="KAK4208694.1"/>
    </source>
</evidence>
<dbReference type="GO" id="GO:0000178">
    <property type="term" value="C:exosome (RNase complex)"/>
    <property type="evidence" value="ECO:0007669"/>
    <property type="project" value="TreeGrafter"/>
</dbReference>
<dbReference type="InterPro" id="IPR007146">
    <property type="entry name" value="Sas10/Utp3/C1D"/>
</dbReference>
<comment type="caution">
    <text evidence="8">The sequence shown here is derived from an EMBL/GenBank/DDBJ whole genome shotgun (WGS) entry which is preliminary data.</text>
</comment>
<evidence type="ECO:0000256" key="4">
    <source>
        <dbReference type="ARBA" id="ARBA00022884"/>
    </source>
</evidence>
<comment type="function">
    <text evidence="6">Required for exosome-dependent processing of pre-rRNA and small nucleolar RNA (snRNA) precursors. Involved in processing of 35S pre-rRNA at the A0, A1 and A2 sites.</text>
</comment>
<accession>A0AAN6XXW1</accession>
<evidence type="ECO:0000256" key="2">
    <source>
        <dbReference type="ARBA" id="ARBA00009154"/>
    </source>
</evidence>
<dbReference type="GO" id="GO:0000460">
    <property type="term" value="P:maturation of 5.8S rRNA"/>
    <property type="evidence" value="ECO:0007669"/>
    <property type="project" value="TreeGrafter"/>
</dbReference>
<sequence>MDVTDITPQLEQLDIDLDQLEAALQPLLGDIGDISSRLPLLDKAKLNVLVAYAIESVLFSSLRLNGVDAKNHVIFTELTRVRQYVEKIKKVETPAPERENTLNTEAAIRVLRSDLADNKEVKAQLTEQIAKERAKAAILAAKAEKQRLADDGSDASKPSKRSRKATSQSIPFLPLVEQEQEKIANNPSKMPRQSRSSGRAPARPSVPARQSAPPTQQQQTRPATTYAPSSAAAPNAPAAPVAAPSQGPGLFGQMASTAAGVAVGSSIGHAIGGFFGGGSSAPAEPAQAQPVAAQQTNNQSWGNNCAGATQSFTKCMDDNSGNMQICGWYLEQLKACQAAASQY</sequence>
<dbReference type="AlphaFoldDB" id="A0AAN6XXW1"/>
<evidence type="ECO:0000256" key="1">
    <source>
        <dbReference type="ARBA" id="ARBA00004123"/>
    </source>
</evidence>
<reference evidence="8" key="2">
    <citation type="submission" date="2023-05" db="EMBL/GenBank/DDBJ databases">
        <authorList>
            <consortium name="Lawrence Berkeley National Laboratory"/>
            <person name="Steindorff A."/>
            <person name="Hensen N."/>
            <person name="Bonometti L."/>
            <person name="Westerberg I."/>
            <person name="Brannstrom I.O."/>
            <person name="Guillou S."/>
            <person name="Cros-Aarteil S."/>
            <person name="Calhoun S."/>
            <person name="Haridas S."/>
            <person name="Kuo A."/>
            <person name="Mondo S."/>
            <person name="Pangilinan J."/>
            <person name="Riley R."/>
            <person name="Labutti K."/>
            <person name="Andreopoulos B."/>
            <person name="Lipzen A."/>
            <person name="Chen C."/>
            <person name="Yanf M."/>
            <person name="Daum C."/>
            <person name="Ng V."/>
            <person name="Clum A."/>
            <person name="Ohm R."/>
            <person name="Martin F."/>
            <person name="Silar P."/>
            <person name="Natvig D."/>
            <person name="Lalanne C."/>
            <person name="Gautier V."/>
            <person name="Ament-Velasquez S.L."/>
            <person name="Kruys A."/>
            <person name="Hutchinson M.I."/>
            <person name="Powell A.J."/>
            <person name="Barry K."/>
            <person name="Miller A.N."/>
            <person name="Grigoriev I.V."/>
            <person name="Debuchy R."/>
            <person name="Gladieux P."/>
            <person name="Thoren M.H."/>
            <person name="Johannesson H."/>
        </authorList>
    </citation>
    <scope>NUCLEOTIDE SEQUENCE</scope>
    <source>
        <strain evidence="8">PSN293</strain>
    </source>
</reference>
<comment type="similarity">
    <text evidence="2 6">Belongs to the C1D family.</text>
</comment>
<evidence type="ECO:0000256" key="3">
    <source>
        <dbReference type="ARBA" id="ARBA00022552"/>
    </source>
</evidence>
<dbReference type="PANTHER" id="PTHR15341:SF3">
    <property type="entry name" value="NUCLEAR NUCLEIC ACID-BINDING PROTEIN C1D"/>
    <property type="match status" value="1"/>
</dbReference>